<feature type="non-terminal residue" evidence="1">
    <location>
        <position position="1"/>
    </location>
</feature>
<proteinExistence type="predicted"/>
<accession>A0A7J8WJ90</accession>
<evidence type="ECO:0000313" key="1">
    <source>
        <dbReference type="EMBL" id="MBA0674679.1"/>
    </source>
</evidence>
<keyword evidence="2" id="KW-1185">Reference proteome</keyword>
<reference evidence="1 2" key="1">
    <citation type="journal article" date="2019" name="Genome Biol. Evol.">
        <title>Insights into the evolution of the New World diploid cottons (Gossypium, subgenus Houzingenia) based on genome sequencing.</title>
        <authorList>
            <person name="Grover C.E."/>
            <person name="Arick M.A. 2nd"/>
            <person name="Thrash A."/>
            <person name="Conover J.L."/>
            <person name="Sanders W.S."/>
            <person name="Peterson D.G."/>
            <person name="Frelichowski J.E."/>
            <person name="Scheffler J.A."/>
            <person name="Scheffler B.E."/>
            <person name="Wendel J.F."/>
        </authorList>
    </citation>
    <scope>NUCLEOTIDE SEQUENCE [LARGE SCALE GENOMIC DNA]</scope>
    <source>
        <strain evidence="1">185</strain>
        <tissue evidence="1">Leaf</tissue>
    </source>
</reference>
<dbReference type="Proteomes" id="UP000593577">
    <property type="component" value="Unassembled WGS sequence"/>
</dbReference>
<comment type="caution">
    <text evidence="1">The sequence shown here is derived from an EMBL/GenBank/DDBJ whole genome shotgun (WGS) entry which is preliminary data.</text>
</comment>
<gene>
    <name evidence="1" type="ORF">Goari_016262</name>
</gene>
<dbReference type="EMBL" id="JABFAA010000001">
    <property type="protein sequence ID" value="MBA0674679.1"/>
    <property type="molecule type" value="Genomic_DNA"/>
</dbReference>
<dbReference type="AlphaFoldDB" id="A0A7J8WJ90"/>
<sequence length="102" mass="11712">YVNELDELNRRLLVRRVVGEQWRPSEVSKVKINFDATFHKQSKKLCSGIMVKDSNGQLLNFKICLNKYIPIAFAVKALVFAQTTQFRLDLGIERVVIEGDSL</sequence>
<feature type="non-terminal residue" evidence="1">
    <location>
        <position position="102"/>
    </location>
</feature>
<evidence type="ECO:0008006" key="3">
    <source>
        <dbReference type="Google" id="ProtNLM"/>
    </source>
</evidence>
<organism evidence="1 2">
    <name type="scientific">Gossypium aridum</name>
    <name type="common">American cotton</name>
    <name type="synonym">Erioxylum aridum</name>
    <dbReference type="NCBI Taxonomy" id="34290"/>
    <lineage>
        <taxon>Eukaryota</taxon>
        <taxon>Viridiplantae</taxon>
        <taxon>Streptophyta</taxon>
        <taxon>Embryophyta</taxon>
        <taxon>Tracheophyta</taxon>
        <taxon>Spermatophyta</taxon>
        <taxon>Magnoliopsida</taxon>
        <taxon>eudicotyledons</taxon>
        <taxon>Gunneridae</taxon>
        <taxon>Pentapetalae</taxon>
        <taxon>rosids</taxon>
        <taxon>malvids</taxon>
        <taxon>Malvales</taxon>
        <taxon>Malvaceae</taxon>
        <taxon>Malvoideae</taxon>
        <taxon>Gossypium</taxon>
    </lineage>
</organism>
<evidence type="ECO:0000313" key="2">
    <source>
        <dbReference type="Proteomes" id="UP000593577"/>
    </source>
</evidence>
<name>A0A7J8WJ90_GOSAI</name>
<protein>
    <recommendedName>
        <fullName evidence="3">RNase H type-1 domain-containing protein</fullName>
    </recommendedName>
</protein>